<gene>
    <name evidence="1" type="ORF">BQ8794_70249</name>
</gene>
<dbReference type="SUPFAM" id="SSF52266">
    <property type="entry name" value="SGNH hydrolase"/>
    <property type="match status" value="1"/>
</dbReference>
<dbReference type="Gene3D" id="3.40.50.1110">
    <property type="entry name" value="SGNH hydrolase"/>
    <property type="match status" value="1"/>
</dbReference>
<reference evidence="2" key="1">
    <citation type="submission" date="2017-01" db="EMBL/GenBank/DDBJ databases">
        <authorList>
            <person name="Brunel B."/>
        </authorList>
    </citation>
    <scope>NUCLEOTIDE SEQUENCE [LARGE SCALE GENOMIC DNA]</scope>
</reference>
<name>A0A1R3VHB6_9HYPH</name>
<evidence type="ECO:0000313" key="2">
    <source>
        <dbReference type="Proteomes" id="UP000188388"/>
    </source>
</evidence>
<keyword evidence="2" id="KW-1185">Reference proteome</keyword>
<protein>
    <recommendedName>
        <fullName evidence="3">SGNH hydrolase-type esterase domain-containing protein</fullName>
    </recommendedName>
</protein>
<dbReference type="EMBL" id="FTPD01000067">
    <property type="protein sequence ID" value="SIT59319.1"/>
    <property type="molecule type" value="Genomic_DNA"/>
</dbReference>
<evidence type="ECO:0008006" key="3">
    <source>
        <dbReference type="Google" id="ProtNLM"/>
    </source>
</evidence>
<dbReference type="Proteomes" id="UP000188388">
    <property type="component" value="Unassembled WGS sequence"/>
</dbReference>
<dbReference type="RefSeq" id="WP_077382819.1">
    <property type="nucleotide sequence ID" value="NZ_FTPD01000067.1"/>
</dbReference>
<accession>A0A1R3VHB6</accession>
<evidence type="ECO:0000313" key="1">
    <source>
        <dbReference type="EMBL" id="SIT59319.1"/>
    </source>
</evidence>
<dbReference type="InterPro" id="IPR036514">
    <property type="entry name" value="SGNH_hydro_sf"/>
</dbReference>
<dbReference type="AlphaFoldDB" id="A0A1R3VHB6"/>
<dbReference type="CDD" id="cd00229">
    <property type="entry name" value="SGNH_hydrolase"/>
    <property type="match status" value="1"/>
</dbReference>
<dbReference type="GO" id="GO:0016788">
    <property type="term" value="F:hydrolase activity, acting on ester bonds"/>
    <property type="evidence" value="ECO:0007669"/>
    <property type="project" value="UniProtKB-ARBA"/>
</dbReference>
<organism evidence="1 2">
    <name type="scientific">Mesorhizobium prunaredense</name>
    <dbReference type="NCBI Taxonomy" id="1631249"/>
    <lineage>
        <taxon>Bacteria</taxon>
        <taxon>Pseudomonadati</taxon>
        <taxon>Pseudomonadota</taxon>
        <taxon>Alphaproteobacteria</taxon>
        <taxon>Hyphomicrobiales</taxon>
        <taxon>Phyllobacteriaceae</taxon>
        <taxon>Mesorhizobium</taxon>
    </lineage>
</organism>
<proteinExistence type="predicted"/>
<sequence length="1110" mass="114416">MARPATAAVRLLTGEREPVRLATAANILLHGLQAIDGVPCEVGDRVLVKDQADPTQNSIYTVSEGEWFRAADARTARTLQKGTTVHAQIGSVNAGRVFEFSANEPVVGSDAITIAPFVPPDISEVVDAVEALRDATQALKDASAASAGQAAASASTSAANAGLTAADVVTTAANLAGAQAARDASLFGKGIFPTIAAAIGLGVVGHGAITAGATGTDGTFDLAFAGGAGSGAAGRFVVASGALTQILITAPGFYTVAPTFSFAASAGLAGASAAAVLGRNVEVGEYFWTEVSTGVLGLHSVTAGPAATDTGVRSLPTIDAAVADRLASRLAYEDSGAAFLFAESTPAVLIKDAENAAKRILGPVASKIAVSNAGITYRFNALGFMEAVPANTLRFDHDPLTLSRKGLRVESARSNVVLQSRSLSITHQLTVTGGAGIFVDGETVTASGGGTGIYRAANSTSTIFALSGGAGAMTGTLTGATSGATKTISSSALVWVVTNMTVAQSQVGIDGVANSASLLTATATDAIVSQAITQASFPRAQDAYVKRVTGSGAVSMSMDAGATWTVITPTARWARLAIPNQTLANPTVMFKLATSGDAIAIDCVQNEPGSVTYASSPMPTTIAAFARAADVITMPTSALPGDFSTFSVYAVVSTEAPNTATRGIWCLDDGTANNRIMAMLSSITVGALQMFNANVLQMNILAGAGDPDIRHRTMASVTAGAAGFGMDGTLGTTDTVFTKPAVSILRFGSMGPLGLTPLGGWIEEIIIVPREAGDAEIRNVTAFGWPGNEPTINIAPNDSRIEDSDYYGTLSLSAAEVSLVRPIVSSNYQYTTPGWCRHFNTRAKEFTLQFFNPGLSGASTNGIGAIFVDGALFQSFTIGSAVGKTFVPVTFTSVADRHIEIKMPYGMSTRFLGATIPNGATITAPATRLTLPRAVIIGDSRGHGFQASAARYHWFELLCRAKGWQHINLANGSRRLNTSTADGTVLGQANPGVAFSLYDYNDRADQVPLLTHKNNYKALINNFRVLEPTTKLYVITSNWISAARDELALKIADYRQATADALTELADANNILINGLSLTTNSNASIGDGVHPNDVGSAEWAAAIAPLVSV</sequence>
<dbReference type="STRING" id="1631249.BQ8794_70249"/>